<evidence type="ECO:0000313" key="5">
    <source>
        <dbReference type="Proteomes" id="UP000036406"/>
    </source>
</evidence>
<dbReference type="Pfam" id="PF09829">
    <property type="entry name" value="DUF2057"/>
    <property type="match status" value="1"/>
</dbReference>
<keyword evidence="2" id="KW-0732">Signal</keyword>
<protein>
    <submittedName>
        <fullName evidence="4">Uncharacterized protein</fullName>
    </submittedName>
</protein>
<dbReference type="InterPro" id="IPR018635">
    <property type="entry name" value="UPF0319"/>
</dbReference>
<comment type="similarity">
    <text evidence="1">Belongs to the UPF0319 family.</text>
</comment>
<dbReference type="PANTHER" id="PTHR38108">
    <property type="entry name" value="UPF0319 PROTEIN YCCT"/>
    <property type="match status" value="1"/>
</dbReference>
<dbReference type="AlphaFoldDB" id="A0A0H4I0D9"/>
<dbReference type="Proteomes" id="UP000036406">
    <property type="component" value="Chromosome"/>
</dbReference>
<dbReference type="EMBL" id="CP011494">
    <property type="protein sequence ID" value="AKO52426.1"/>
    <property type="molecule type" value="Genomic_DNA"/>
</dbReference>
<dbReference type="PATRIC" id="fig|330734.3.peg.1746"/>
<reference evidence="4 5" key="1">
    <citation type="submission" date="2015-05" db="EMBL/GenBank/DDBJ databases">
        <title>Complete genome of Marinobacter psychrophilus strain 20041T isolated from sea-ice of the Canadian Basin.</title>
        <authorList>
            <person name="Song L."/>
            <person name="Ren L."/>
            <person name="Yu Y."/>
            <person name="Wang X."/>
        </authorList>
    </citation>
    <scope>NUCLEOTIDE SEQUENCE [LARGE SCALE GENOMIC DNA]</scope>
    <source>
        <strain evidence="4 5">20041</strain>
    </source>
</reference>
<keyword evidence="5" id="KW-1185">Reference proteome</keyword>
<dbReference type="KEGG" id="mpq:ABA45_08310"/>
<accession>A0A0H4I0D9</accession>
<gene>
    <name evidence="4" type="ORF">ABA45_08310</name>
</gene>
<dbReference type="STRING" id="330734.ABA45_08310"/>
<proteinExistence type="inferred from homology"/>
<feature type="region of interest" description="Disordered" evidence="3">
    <location>
        <begin position="202"/>
        <end position="224"/>
    </location>
</feature>
<dbReference type="RefSeq" id="WP_048385277.1">
    <property type="nucleotide sequence ID" value="NZ_CP011494.1"/>
</dbReference>
<name>A0A0H4I0D9_9GAMM</name>
<evidence type="ECO:0000313" key="4">
    <source>
        <dbReference type="EMBL" id="AKO52426.1"/>
    </source>
</evidence>
<evidence type="ECO:0000256" key="1">
    <source>
        <dbReference type="ARBA" id="ARBA00008490"/>
    </source>
</evidence>
<sequence length="254" mass="28333">MPGLLPAFLKILTFRLSLSAKRAPESYESELLEYPLKAIVAPYFLLALFFSAQAPAEVTLAFGPCLQAYVVNGEEKIVLPESSLTLTNGTQQLVVDCTAMLGRSNDDAFPETGEAFILLFEAADTELTLSAPHIQTRQQMKAFNRQRNFRLTTAAGTSVNYHVEVLEKEGFQVFRDYPKELEAFNRTSSPAAIRMQLPGLADADTDTDTAGHSPKAGGQGAQDQETVRQMLRYWYVQADKQTRKEWKNWIQSSN</sequence>
<dbReference type="PANTHER" id="PTHR38108:SF1">
    <property type="entry name" value="UPF0319 PROTEIN YCCT"/>
    <property type="match status" value="1"/>
</dbReference>
<organism evidence="4 5">
    <name type="scientific">Marinobacter psychrophilus</name>
    <dbReference type="NCBI Taxonomy" id="330734"/>
    <lineage>
        <taxon>Bacteria</taxon>
        <taxon>Pseudomonadati</taxon>
        <taxon>Pseudomonadota</taxon>
        <taxon>Gammaproteobacteria</taxon>
        <taxon>Pseudomonadales</taxon>
        <taxon>Marinobacteraceae</taxon>
        <taxon>Marinobacter</taxon>
    </lineage>
</organism>
<evidence type="ECO:0000256" key="2">
    <source>
        <dbReference type="ARBA" id="ARBA00022729"/>
    </source>
</evidence>
<evidence type="ECO:0000256" key="3">
    <source>
        <dbReference type="SAM" id="MobiDB-lite"/>
    </source>
</evidence>